<sequence>MPSNLRSHFAFNALAAAIGLSLAACAGAPPPAPNAPVSPGDGRPAAPPPAPLPEEEAFAVHGTLKDEWLPILKPAPFDPKTALVPPAPAGVPAAPRACEAFARRAPVAPAQPCGDAQGAIEALDAALAEDDAAKRDARLAGVEACAGLEAGLARALRAELAPITCGDAIAAPLLETPPGALRGDLYQVLLGLTLSARLARTATEPPTLRPPYDVQRVLAFTKGPLFAWVTEQARAIEDLGRRGVELPFYAKGIVAVESGRADMRLVEAVRSAPLPDAMRKDAELADVYYGELDQLLDPWKARGRDAALVGLRELSSVGVLHDARVDGAREMLSRLYGGRRVDALDALELPPLAAGTPPSSAVERLAARLPTYYAGRLIAPEAAARPELLRVLLGRGVPLQHRAALRTAQLSPESRLLYARARLELGRLYWRAVDFDQATALLAAWPKDTPRPAEATTLLAVALGLRNGPEDAALMMRRAPLAALGLGELAALDWVARAKPASTYAGIAAYDAAVIKQIAAPQGAEASYWSDVAARFREAQALLTGPLSKSAEERARAADEIARAAR</sequence>
<proteinExistence type="predicted"/>
<feature type="chain" id="PRO_5045093072" description="Secreted protein" evidence="2">
    <location>
        <begin position="27"/>
        <end position="566"/>
    </location>
</feature>
<dbReference type="RefSeq" id="WP_272101016.1">
    <property type="nucleotide sequence ID" value="NZ_JAQNDK010000004.1"/>
</dbReference>
<evidence type="ECO:0000256" key="2">
    <source>
        <dbReference type="SAM" id="SignalP"/>
    </source>
</evidence>
<dbReference type="Proteomes" id="UP001217485">
    <property type="component" value="Unassembled WGS sequence"/>
</dbReference>
<feature type="signal peptide" evidence="2">
    <location>
        <begin position="1"/>
        <end position="26"/>
    </location>
</feature>
<evidence type="ECO:0000313" key="3">
    <source>
        <dbReference type="EMBL" id="MDC0682864.1"/>
    </source>
</evidence>
<protein>
    <recommendedName>
        <fullName evidence="5">Secreted protein</fullName>
    </recommendedName>
</protein>
<dbReference type="PROSITE" id="PS51257">
    <property type="entry name" value="PROKAR_LIPOPROTEIN"/>
    <property type="match status" value="1"/>
</dbReference>
<organism evidence="3 4">
    <name type="scientific">Sorangium atrum</name>
    <dbReference type="NCBI Taxonomy" id="2995308"/>
    <lineage>
        <taxon>Bacteria</taxon>
        <taxon>Pseudomonadati</taxon>
        <taxon>Myxococcota</taxon>
        <taxon>Polyangia</taxon>
        <taxon>Polyangiales</taxon>
        <taxon>Polyangiaceae</taxon>
        <taxon>Sorangium</taxon>
    </lineage>
</organism>
<gene>
    <name evidence="3" type="ORF">POL72_34375</name>
</gene>
<comment type="caution">
    <text evidence="3">The sequence shown here is derived from an EMBL/GenBank/DDBJ whole genome shotgun (WGS) entry which is preliminary data.</text>
</comment>
<keyword evidence="2" id="KW-0732">Signal</keyword>
<keyword evidence="4" id="KW-1185">Reference proteome</keyword>
<dbReference type="EMBL" id="JAQNDK010000004">
    <property type="protein sequence ID" value="MDC0682864.1"/>
    <property type="molecule type" value="Genomic_DNA"/>
</dbReference>
<reference evidence="3 4" key="1">
    <citation type="submission" date="2023-01" db="EMBL/GenBank/DDBJ databases">
        <title>Minimal conservation of predation-associated metabolite biosynthetic gene clusters underscores biosynthetic potential of Myxococcota including descriptions for ten novel species: Archangium lansinium sp. nov., Myxococcus landrumus sp. nov., Nannocystis bai.</title>
        <authorList>
            <person name="Ahearne A."/>
            <person name="Stevens C."/>
            <person name="Dowd S."/>
        </authorList>
    </citation>
    <scope>NUCLEOTIDE SEQUENCE [LARGE SCALE GENOMIC DNA]</scope>
    <source>
        <strain evidence="3 4">WIWO2</strain>
    </source>
</reference>
<accession>A0ABT5C8V0</accession>
<evidence type="ECO:0008006" key="5">
    <source>
        <dbReference type="Google" id="ProtNLM"/>
    </source>
</evidence>
<evidence type="ECO:0000256" key="1">
    <source>
        <dbReference type="SAM" id="MobiDB-lite"/>
    </source>
</evidence>
<evidence type="ECO:0000313" key="4">
    <source>
        <dbReference type="Proteomes" id="UP001217485"/>
    </source>
</evidence>
<name>A0ABT5C8V0_9BACT</name>
<feature type="region of interest" description="Disordered" evidence="1">
    <location>
        <begin position="30"/>
        <end position="53"/>
    </location>
</feature>